<evidence type="ECO:0000256" key="1">
    <source>
        <dbReference type="SAM" id="SignalP"/>
    </source>
</evidence>
<name>A0A9X2D0X8_9GAMM</name>
<feature type="signal peptide" evidence="1">
    <location>
        <begin position="1"/>
        <end position="22"/>
    </location>
</feature>
<proteinExistence type="predicted"/>
<dbReference type="RefSeq" id="WP_250421746.1">
    <property type="nucleotide sequence ID" value="NZ_JAJKBJ010000010.1"/>
</dbReference>
<keyword evidence="1" id="KW-0732">Signal</keyword>
<protein>
    <submittedName>
        <fullName evidence="2">Outer membrane beta-barrel protein</fullName>
    </submittedName>
</protein>
<sequence length="211" mass="22838">MKIKTMMTTFVASTLISGSLAAADSSWLVRLRAIDMIPNESSTIISLIGGEVTKINNVVTPELDFSYFFTPNIAAELILATTRHSVKATHTAIGTVDLGKVSVLPPTLTAQYHFMPGQMFSPYVGAGINFTHFYNIKNGPLSLSTHYGDSVGPALQLGTDFAVNDQWSINIDVKKAFVKTNVTVNTVLAPVSTKVTINPWVFGFGIGYRFS</sequence>
<dbReference type="Proteomes" id="UP001139721">
    <property type="component" value="Unassembled WGS sequence"/>
</dbReference>
<dbReference type="Pfam" id="PF03922">
    <property type="entry name" value="OmpW"/>
    <property type="match status" value="1"/>
</dbReference>
<dbReference type="InterPro" id="IPR005618">
    <property type="entry name" value="OMPW"/>
</dbReference>
<dbReference type="GO" id="GO:0019867">
    <property type="term" value="C:outer membrane"/>
    <property type="evidence" value="ECO:0007669"/>
    <property type="project" value="InterPro"/>
</dbReference>
<dbReference type="InterPro" id="IPR011250">
    <property type="entry name" value="OMP/PagP_B-barrel"/>
</dbReference>
<gene>
    <name evidence="2" type="ORF">LOX96_09900</name>
</gene>
<organism evidence="2 3">
    <name type="scientific">Legionella maioricensis</name>
    <dbReference type="NCBI Taxonomy" id="2896528"/>
    <lineage>
        <taxon>Bacteria</taxon>
        <taxon>Pseudomonadati</taxon>
        <taxon>Pseudomonadota</taxon>
        <taxon>Gammaproteobacteria</taxon>
        <taxon>Legionellales</taxon>
        <taxon>Legionellaceae</taxon>
        <taxon>Legionella</taxon>
    </lineage>
</organism>
<dbReference type="Gene3D" id="2.40.160.20">
    <property type="match status" value="1"/>
</dbReference>
<feature type="chain" id="PRO_5040911137" evidence="1">
    <location>
        <begin position="23"/>
        <end position="211"/>
    </location>
</feature>
<accession>A0A9X2D0X8</accession>
<reference evidence="2" key="1">
    <citation type="submission" date="2021-11" db="EMBL/GenBank/DDBJ databases">
        <title>Legionella maioricencis sp. nov., a new species isolated from hot water samples in Mallorca.</title>
        <authorList>
            <person name="Crespi S."/>
            <person name="Drasar V."/>
            <person name="Salva-Serra F."/>
            <person name="Jaen-Luchoro D."/>
            <person name="Pineiro-Iglesias B."/>
            <person name="Aliaga F."/>
            <person name="Fernandez-Juarez V."/>
            <person name="Coll G."/>
            <person name="Moore E.R.B."/>
            <person name="Bennasar-Figueras A."/>
        </authorList>
    </citation>
    <scope>NUCLEOTIDE SEQUENCE</scope>
    <source>
        <strain evidence="2">HCPI-6</strain>
    </source>
</reference>
<dbReference type="PANTHER" id="PTHR36920">
    <property type="match status" value="1"/>
</dbReference>
<dbReference type="GO" id="GO:0055085">
    <property type="term" value="P:transmembrane transport"/>
    <property type="evidence" value="ECO:0007669"/>
    <property type="project" value="TreeGrafter"/>
</dbReference>
<dbReference type="SUPFAM" id="SSF56925">
    <property type="entry name" value="OMPA-like"/>
    <property type="match status" value="1"/>
</dbReference>
<comment type="caution">
    <text evidence="2">The sequence shown here is derived from an EMBL/GenBank/DDBJ whole genome shotgun (WGS) entry which is preliminary data.</text>
</comment>
<keyword evidence="3" id="KW-1185">Reference proteome</keyword>
<evidence type="ECO:0000313" key="2">
    <source>
        <dbReference type="EMBL" id="MCL9684406.1"/>
    </source>
</evidence>
<dbReference type="PANTHER" id="PTHR36920:SF1">
    <property type="entry name" value="OUTER MEMBRANE PROTEIN W"/>
    <property type="match status" value="1"/>
</dbReference>
<dbReference type="EMBL" id="JAJKBJ010000010">
    <property type="protein sequence ID" value="MCL9684406.1"/>
    <property type="molecule type" value="Genomic_DNA"/>
</dbReference>
<dbReference type="AlphaFoldDB" id="A0A9X2D0X8"/>
<evidence type="ECO:0000313" key="3">
    <source>
        <dbReference type="Proteomes" id="UP001139721"/>
    </source>
</evidence>